<feature type="region of interest" description="Disordered" evidence="6">
    <location>
        <begin position="458"/>
        <end position="602"/>
    </location>
</feature>
<dbReference type="Pfam" id="PF08600">
    <property type="entry name" value="NuBaID_C"/>
    <property type="match status" value="1"/>
</dbReference>
<gene>
    <name evidence="9" type="ORF">SLS62_010184</name>
</gene>
<evidence type="ECO:0000256" key="2">
    <source>
        <dbReference type="ARBA" id="ARBA00022723"/>
    </source>
</evidence>
<name>A0AAN9YIN7_9PEZI</name>
<feature type="compositionally biased region" description="Polar residues" evidence="6">
    <location>
        <begin position="53"/>
        <end position="66"/>
    </location>
</feature>
<feature type="compositionally biased region" description="Low complexity" evidence="6">
    <location>
        <begin position="567"/>
        <end position="578"/>
    </location>
</feature>
<evidence type="ECO:0000256" key="3">
    <source>
        <dbReference type="ARBA" id="ARBA00022771"/>
    </source>
</evidence>
<comment type="subcellular location">
    <subcellularLocation>
        <location evidence="1">Nucleus</location>
    </subcellularLocation>
</comment>
<feature type="compositionally biased region" description="Basic and acidic residues" evidence="6">
    <location>
        <begin position="533"/>
        <end position="545"/>
    </location>
</feature>
<feature type="compositionally biased region" description="Low complexity" evidence="6">
    <location>
        <begin position="589"/>
        <end position="602"/>
    </location>
</feature>
<evidence type="ECO:0000256" key="5">
    <source>
        <dbReference type="ARBA" id="ARBA00023242"/>
    </source>
</evidence>
<evidence type="ECO:0000313" key="9">
    <source>
        <dbReference type="EMBL" id="KAK7744394.1"/>
    </source>
</evidence>
<keyword evidence="3" id="KW-0863">Zinc-finger</keyword>
<feature type="domain" description="NuBaID C-terminal" evidence="8">
    <location>
        <begin position="354"/>
        <end position="456"/>
    </location>
</feature>
<evidence type="ECO:0000313" key="10">
    <source>
        <dbReference type="Proteomes" id="UP001320420"/>
    </source>
</evidence>
<organism evidence="9 10">
    <name type="scientific">Diatrype stigma</name>
    <dbReference type="NCBI Taxonomy" id="117547"/>
    <lineage>
        <taxon>Eukaryota</taxon>
        <taxon>Fungi</taxon>
        <taxon>Dikarya</taxon>
        <taxon>Ascomycota</taxon>
        <taxon>Pezizomycotina</taxon>
        <taxon>Sordariomycetes</taxon>
        <taxon>Xylariomycetidae</taxon>
        <taxon>Xylariales</taxon>
        <taxon>Diatrypaceae</taxon>
        <taxon>Diatrype</taxon>
    </lineage>
</organism>
<evidence type="ECO:0000259" key="7">
    <source>
        <dbReference type="Pfam" id="PF07967"/>
    </source>
</evidence>
<dbReference type="InterPro" id="IPR012935">
    <property type="entry name" value="NuBaID_N"/>
</dbReference>
<dbReference type="Proteomes" id="UP001320420">
    <property type="component" value="Unassembled WGS sequence"/>
</dbReference>
<keyword evidence="4" id="KW-0862">Zinc</keyword>
<keyword evidence="10" id="KW-1185">Reference proteome</keyword>
<evidence type="ECO:0000259" key="8">
    <source>
        <dbReference type="Pfam" id="PF08600"/>
    </source>
</evidence>
<protein>
    <submittedName>
        <fullName evidence="9">Uncharacterized protein</fullName>
    </submittedName>
</protein>
<comment type="caution">
    <text evidence="9">The sequence shown here is derived from an EMBL/GenBank/DDBJ whole genome shotgun (WGS) entry which is preliminary data.</text>
</comment>
<feature type="region of interest" description="Disordered" evidence="6">
    <location>
        <begin position="1"/>
        <end position="67"/>
    </location>
</feature>
<evidence type="ECO:0000256" key="6">
    <source>
        <dbReference type="SAM" id="MobiDB-lite"/>
    </source>
</evidence>
<dbReference type="InterPro" id="IPR013909">
    <property type="entry name" value="NuBaID_C"/>
</dbReference>
<dbReference type="EMBL" id="JAKJXP020000120">
    <property type="protein sequence ID" value="KAK7744394.1"/>
    <property type="molecule type" value="Genomic_DNA"/>
</dbReference>
<dbReference type="AlphaFoldDB" id="A0AAN9YIN7"/>
<keyword evidence="5" id="KW-0539">Nucleus</keyword>
<dbReference type="GO" id="GO:0005634">
    <property type="term" value="C:nucleus"/>
    <property type="evidence" value="ECO:0007669"/>
    <property type="project" value="UniProtKB-SubCell"/>
</dbReference>
<keyword evidence="2" id="KW-0479">Metal-binding</keyword>
<accession>A0AAN9YIN7</accession>
<feature type="domain" description="C3HC-type" evidence="7">
    <location>
        <begin position="123"/>
        <end position="235"/>
    </location>
</feature>
<dbReference type="GO" id="GO:0008270">
    <property type="term" value="F:zinc ion binding"/>
    <property type="evidence" value="ECO:0007669"/>
    <property type="project" value="UniProtKB-KW"/>
</dbReference>
<feature type="compositionally biased region" description="Low complexity" evidence="6">
    <location>
        <begin position="41"/>
        <end position="52"/>
    </location>
</feature>
<proteinExistence type="predicted"/>
<dbReference type="PANTHER" id="PTHR15835">
    <property type="entry name" value="NUCLEAR-INTERACTING PARTNER OF ALK"/>
    <property type="match status" value="1"/>
</dbReference>
<evidence type="ECO:0000256" key="1">
    <source>
        <dbReference type="ARBA" id="ARBA00004123"/>
    </source>
</evidence>
<dbReference type="Pfam" id="PF07967">
    <property type="entry name" value="zf-C3HC"/>
    <property type="match status" value="1"/>
</dbReference>
<reference evidence="9 10" key="1">
    <citation type="submission" date="2024-02" db="EMBL/GenBank/DDBJ databases">
        <title>De novo assembly and annotation of 12 fungi associated with fruit tree decline syndrome in Ontario, Canada.</title>
        <authorList>
            <person name="Sulman M."/>
            <person name="Ellouze W."/>
            <person name="Ilyukhin E."/>
        </authorList>
    </citation>
    <scope>NUCLEOTIDE SEQUENCE [LARGE SCALE GENOMIC DNA]</scope>
    <source>
        <strain evidence="9 10">M11/M66-122</strain>
    </source>
</reference>
<sequence length="602" mass="64826">MYGLGNRSSPSRPSSEQEERNGLARSSAIPNSPSVPPSPSPSIDRIAAASSPKVNSTSGLGVSSPANDDLYKRRRVGILASTTGNVTTVPSTPSSFVARLGLPSKEKRAGGISLPAPEPKFCPGDRDQLIRRLATFQELTEWMPKPDKLNEIEWAKRGWVCQGKERVRCTLCNKELVVQTSARREAGGKEDGVSVTVSVTVDAGIQEAVVNKFAELIVEAHSEDCLWRKRACDGKPTSNSHLPISVGVLGPIFYWTWNPTAGCVNLDELKELTLSLDALLRLPLSNPQTALASLRERYDDLATRPSFLPYLFNLRLPEHLDLQAAKAQLPADFFTEPPPPSPAKNSSTAVNDVALALALAGWQGLNNPRIGPVPNSASCATCLRRLGLWMFKSKEVDEATGEILVPAPMDHLDPVREHRFFCPWRNPSAQKNPASKVKENKAGWEVLAQTLKNTSYLRGQAAKSSRPRIFHRSSASVPVTPSKGAAGANSGSRDDASGVTGGGDRDQQGVEGQGDPSTPNTDVVAASNEEEDPAVRDAKDKERWARLRRVKSLFDTKNGKRLRRNLSRPSSIAPASRPGTAHGGEDPDAAAAAEENGTTKAA</sequence>
<dbReference type="PANTHER" id="PTHR15835:SF6">
    <property type="entry name" value="ZINC FINGER C3HC-TYPE PROTEIN 1"/>
    <property type="match status" value="1"/>
</dbReference>
<evidence type="ECO:0000256" key="4">
    <source>
        <dbReference type="ARBA" id="ARBA00022833"/>
    </source>
</evidence>